<dbReference type="InterPro" id="IPR000639">
    <property type="entry name" value="Epox_hydrolase-like"/>
</dbReference>
<dbReference type="PANTHER" id="PTHR43798:SF31">
    <property type="entry name" value="AB HYDROLASE SUPERFAMILY PROTEIN YCLE"/>
    <property type="match status" value="1"/>
</dbReference>
<gene>
    <name evidence="3" type="ORF">ACE41H_16860</name>
</gene>
<dbReference type="EMBL" id="JBHHMI010000016">
    <property type="protein sequence ID" value="MFB5268435.1"/>
    <property type="molecule type" value="Genomic_DNA"/>
</dbReference>
<dbReference type="PRINTS" id="PR00111">
    <property type="entry name" value="ABHYDROLASE"/>
</dbReference>
<keyword evidence="1 3" id="KW-0378">Hydrolase</keyword>
<dbReference type="PRINTS" id="PR00412">
    <property type="entry name" value="EPOXHYDRLASE"/>
</dbReference>
<sequence>MNKQVCEGTTIYYADEGKGDNVIVLLHGFCGSSAYWDDVIPLLSPHYRCIVPDLRGHGQSDAPKGAYSMEEMADDVLNLLQALDIAKASLFGHSMGGYIALSAVQRHPERFNAFGLIHSTAHEDTEEGKEKRLKAVSTIETEGITAFVDGMVPGLFAPQHLDSMADKVIKAKELGYATPPQGAVGAALAMRSRPDRRDVLTAAPLPVLLAAGEHDQVVPAARTFTADKPNIRQSVIGGAGHMSMMEAPRELAEVIKGFLVFAAV</sequence>
<dbReference type="Proteomes" id="UP001580346">
    <property type="component" value="Unassembled WGS sequence"/>
</dbReference>
<evidence type="ECO:0000313" key="4">
    <source>
        <dbReference type="Proteomes" id="UP001580346"/>
    </source>
</evidence>
<dbReference type="RefSeq" id="WP_375356639.1">
    <property type="nucleotide sequence ID" value="NZ_JBHHMI010000016.1"/>
</dbReference>
<protein>
    <submittedName>
        <fullName evidence="3">Alpha/beta fold hydrolase</fullName>
    </submittedName>
</protein>
<comment type="caution">
    <text evidence="3">The sequence shown here is derived from an EMBL/GenBank/DDBJ whole genome shotgun (WGS) entry which is preliminary data.</text>
</comment>
<dbReference type="InterPro" id="IPR000073">
    <property type="entry name" value="AB_hydrolase_1"/>
</dbReference>
<feature type="domain" description="AB hydrolase-1" evidence="2">
    <location>
        <begin position="21"/>
        <end position="248"/>
    </location>
</feature>
<evidence type="ECO:0000259" key="2">
    <source>
        <dbReference type="Pfam" id="PF00561"/>
    </source>
</evidence>
<dbReference type="InterPro" id="IPR050266">
    <property type="entry name" value="AB_hydrolase_sf"/>
</dbReference>
<dbReference type="Gene3D" id="3.40.50.1820">
    <property type="entry name" value="alpha/beta hydrolase"/>
    <property type="match status" value="1"/>
</dbReference>
<dbReference type="InterPro" id="IPR029058">
    <property type="entry name" value="AB_hydrolase_fold"/>
</dbReference>
<dbReference type="SUPFAM" id="SSF53474">
    <property type="entry name" value="alpha/beta-Hydrolases"/>
    <property type="match status" value="1"/>
</dbReference>
<dbReference type="PANTHER" id="PTHR43798">
    <property type="entry name" value="MONOACYLGLYCEROL LIPASE"/>
    <property type="match status" value="1"/>
</dbReference>
<organism evidence="3 4">
    <name type="scientific">Paenibacillus enshidis</name>
    <dbReference type="NCBI Taxonomy" id="1458439"/>
    <lineage>
        <taxon>Bacteria</taxon>
        <taxon>Bacillati</taxon>
        <taxon>Bacillota</taxon>
        <taxon>Bacilli</taxon>
        <taxon>Bacillales</taxon>
        <taxon>Paenibacillaceae</taxon>
        <taxon>Paenibacillus</taxon>
    </lineage>
</organism>
<proteinExistence type="predicted"/>
<evidence type="ECO:0000313" key="3">
    <source>
        <dbReference type="EMBL" id="MFB5268435.1"/>
    </source>
</evidence>
<accession>A0ABV5AWM8</accession>
<reference evidence="3 4" key="1">
    <citation type="submission" date="2024-09" db="EMBL/GenBank/DDBJ databases">
        <title>Paenibacillus zeirhizospherea sp. nov., isolated from surface of the maize (Zea mays) roots in a horticulture field, Hungary.</title>
        <authorList>
            <person name="Marton D."/>
            <person name="Farkas M."/>
            <person name="Bedics A."/>
            <person name="Toth E."/>
            <person name="Tancsics A."/>
            <person name="Boka K."/>
            <person name="Maroti G."/>
            <person name="Kriszt B."/>
            <person name="Cserhati M."/>
        </authorList>
    </citation>
    <scope>NUCLEOTIDE SEQUENCE [LARGE SCALE GENOMIC DNA]</scope>
    <source>
        <strain evidence="3 4">KCTC 33519</strain>
    </source>
</reference>
<dbReference type="GO" id="GO:0016787">
    <property type="term" value="F:hydrolase activity"/>
    <property type="evidence" value="ECO:0007669"/>
    <property type="project" value="UniProtKB-KW"/>
</dbReference>
<name>A0ABV5AWM8_9BACL</name>
<dbReference type="Pfam" id="PF00561">
    <property type="entry name" value="Abhydrolase_1"/>
    <property type="match status" value="1"/>
</dbReference>
<keyword evidence="4" id="KW-1185">Reference proteome</keyword>
<evidence type="ECO:0000256" key="1">
    <source>
        <dbReference type="ARBA" id="ARBA00022801"/>
    </source>
</evidence>